<evidence type="ECO:0000256" key="7">
    <source>
        <dbReference type="RuleBase" id="RU363059"/>
    </source>
</evidence>
<evidence type="ECO:0000256" key="6">
    <source>
        <dbReference type="ARBA" id="ARBA00023136"/>
    </source>
</evidence>
<feature type="transmembrane region" description="Helical" evidence="7">
    <location>
        <begin position="98"/>
        <end position="119"/>
    </location>
</feature>
<evidence type="ECO:0000256" key="8">
    <source>
        <dbReference type="SAM" id="MobiDB-lite"/>
    </source>
</evidence>
<dbReference type="InterPro" id="IPR035952">
    <property type="entry name" value="Rhomboid-like_sf"/>
</dbReference>
<gene>
    <name evidence="9" type="ORF">LPJ53_004541</name>
</gene>
<accession>A0A9W7XU49</accession>
<feature type="transmembrane region" description="Helical" evidence="7">
    <location>
        <begin position="169"/>
        <end position="187"/>
    </location>
</feature>
<comment type="similarity">
    <text evidence="2 7">Belongs to the derlin family.</text>
</comment>
<dbReference type="GO" id="GO:0005789">
    <property type="term" value="C:endoplasmic reticulum membrane"/>
    <property type="evidence" value="ECO:0007669"/>
    <property type="project" value="UniProtKB-SubCell"/>
</dbReference>
<evidence type="ECO:0000256" key="4">
    <source>
        <dbReference type="ARBA" id="ARBA00022824"/>
    </source>
</evidence>
<keyword evidence="3 7" id="KW-0812">Transmembrane</keyword>
<reference evidence="9" key="1">
    <citation type="submission" date="2022-07" db="EMBL/GenBank/DDBJ databases">
        <title>Phylogenomic reconstructions and comparative analyses of Kickxellomycotina fungi.</title>
        <authorList>
            <person name="Reynolds N.K."/>
            <person name="Stajich J.E."/>
            <person name="Barry K."/>
            <person name="Grigoriev I.V."/>
            <person name="Crous P."/>
            <person name="Smith M.E."/>
        </authorList>
    </citation>
    <scope>NUCLEOTIDE SEQUENCE</scope>
    <source>
        <strain evidence="9">NBRC 32514</strain>
    </source>
</reference>
<name>A0A9W7XU49_9FUNG</name>
<evidence type="ECO:0000256" key="3">
    <source>
        <dbReference type="ARBA" id="ARBA00022692"/>
    </source>
</evidence>
<comment type="function">
    <text evidence="7">May be involved in the degradation of misfolded endoplasmic reticulum (ER) luminal proteins.</text>
</comment>
<dbReference type="AlphaFoldDB" id="A0A9W7XU49"/>
<dbReference type="Pfam" id="PF04511">
    <property type="entry name" value="DER1"/>
    <property type="match status" value="1"/>
</dbReference>
<dbReference type="GO" id="GO:0006950">
    <property type="term" value="P:response to stress"/>
    <property type="evidence" value="ECO:0007669"/>
    <property type="project" value="UniProtKB-ARBA"/>
</dbReference>
<keyword evidence="5 7" id="KW-1133">Transmembrane helix</keyword>
<dbReference type="SUPFAM" id="SSF144091">
    <property type="entry name" value="Rhomboid-like"/>
    <property type="match status" value="1"/>
</dbReference>
<dbReference type="EMBL" id="JANBOJ010000218">
    <property type="protein sequence ID" value="KAJ1720869.1"/>
    <property type="molecule type" value="Genomic_DNA"/>
</dbReference>
<evidence type="ECO:0000256" key="2">
    <source>
        <dbReference type="ARBA" id="ARBA00008917"/>
    </source>
</evidence>
<evidence type="ECO:0000256" key="5">
    <source>
        <dbReference type="ARBA" id="ARBA00022989"/>
    </source>
</evidence>
<dbReference type="Proteomes" id="UP001149813">
    <property type="component" value="Unassembled WGS sequence"/>
</dbReference>
<dbReference type="PANTHER" id="PTHR11009">
    <property type="entry name" value="DER1-LIKE PROTEIN, DERLIN"/>
    <property type="match status" value="1"/>
</dbReference>
<protein>
    <recommendedName>
        <fullName evidence="7">Derlin</fullName>
    </recommendedName>
</protein>
<keyword evidence="10" id="KW-1185">Reference proteome</keyword>
<feature type="compositionally biased region" description="Basic and acidic residues" evidence="8">
    <location>
        <begin position="262"/>
        <end position="297"/>
    </location>
</feature>
<comment type="subcellular location">
    <subcellularLocation>
        <location evidence="1 7">Endoplasmic reticulum membrane</location>
        <topology evidence="1 7">Multi-pass membrane protein</topology>
    </subcellularLocation>
</comment>
<comment type="caution">
    <text evidence="9">The sequence shown here is derived from an EMBL/GenBank/DDBJ whole genome shotgun (WGS) entry which is preliminary data.</text>
</comment>
<feature type="region of interest" description="Disordered" evidence="8">
    <location>
        <begin position="236"/>
        <end position="297"/>
    </location>
</feature>
<evidence type="ECO:0000313" key="10">
    <source>
        <dbReference type="Proteomes" id="UP001149813"/>
    </source>
</evidence>
<sequence length="297" mass="34373">MPSPLEDWYYHIPVCTRVYMTAIFALTLAEQLDFVSATQLFYTPSHTFTRQEYWRPLTSFLYLGRFSFEWFLNMYFIVQYCRDLEEGSYLNRPADFAWLLLLLCSAILLVASLLANPYFLAHMLVASLTYMWSRFYSHTFISFMGLLTMPAAYFPWVMVAFSLVVEQGWPTFELLAIAVGHVFWFLAEEWPRRAESAGARPLAAPQFLCRLLHQTTPAEDEVRLADLGIDMNVFAGDTPADTRDPPPLYTEQVTVHTPPARQSEDLPRQSEESQDGTEDKETRLRQRTVRTDIAELD</sequence>
<proteinExistence type="inferred from homology"/>
<evidence type="ECO:0000313" key="9">
    <source>
        <dbReference type="EMBL" id="KAJ1720869.1"/>
    </source>
</evidence>
<organism evidence="9 10">
    <name type="scientific">Coemansia erecta</name>
    <dbReference type="NCBI Taxonomy" id="147472"/>
    <lineage>
        <taxon>Eukaryota</taxon>
        <taxon>Fungi</taxon>
        <taxon>Fungi incertae sedis</taxon>
        <taxon>Zoopagomycota</taxon>
        <taxon>Kickxellomycotina</taxon>
        <taxon>Kickxellomycetes</taxon>
        <taxon>Kickxellales</taxon>
        <taxon>Kickxellaceae</taxon>
        <taxon>Coemansia</taxon>
    </lineage>
</organism>
<dbReference type="InterPro" id="IPR007599">
    <property type="entry name" value="DER1"/>
</dbReference>
<comment type="caution">
    <text evidence="7">Lacks conserved residue(s) required for the propagation of feature annotation.</text>
</comment>
<keyword evidence="6 7" id="KW-0472">Membrane</keyword>
<evidence type="ECO:0000256" key="1">
    <source>
        <dbReference type="ARBA" id="ARBA00004477"/>
    </source>
</evidence>
<keyword evidence="4 7" id="KW-0256">Endoplasmic reticulum</keyword>
<feature type="transmembrane region" description="Helical" evidence="7">
    <location>
        <begin position="140"/>
        <end position="163"/>
    </location>
</feature>
<dbReference type="OrthoDB" id="1716531at2759"/>